<sequence length="107" mass="11831">MLATQKSYLKYLGKLDSLISGAKDLSLVDSAGITKQIAAQELLVPVVGGFSASKSSLLNDFLGDDALFYNSWCRKNKISLPKNIIKKAFHIRLISIIYATKDYTIIF</sequence>
<name>A0A2X3DK00_9HELI</name>
<dbReference type="AlphaFoldDB" id="A0A2X3DK00"/>
<evidence type="ECO:0000313" key="1">
    <source>
        <dbReference type="EMBL" id="SQB98600.1"/>
    </source>
</evidence>
<evidence type="ECO:0000313" key="2">
    <source>
        <dbReference type="Proteomes" id="UP000250166"/>
    </source>
</evidence>
<proteinExistence type="predicted"/>
<reference evidence="1 2" key="1">
    <citation type="submission" date="2018-06" db="EMBL/GenBank/DDBJ databases">
        <authorList>
            <consortium name="Pathogen Informatics"/>
            <person name="Doyle S."/>
        </authorList>
    </citation>
    <scope>NUCLEOTIDE SEQUENCE [LARGE SCALE GENOMIC DNA]</scope>
    <source>
        <strain evidence="1 2">NCTC13102</strain>
    </source>
</reference>
<protein>
    <submittedName>
        <fullName evidence="1">GTPase of uncharacterized function family protein</fullName>
    </submittedName>
</protein>
<gene>
    <name evidence="1" type="ORF">NCTC13102_01064</name>
</gene>
<dbReference type="EMBL" id="UAWL01000006">
    <property type="protein sequence ID" value="SQB98600.1"/>
    <property type="molecule type" value="Genomic_DNA"/>
</dbReference>
<accession>A0A2X3DK00</accession>
<dbReference type="Proteomes" id="UP000250166">
    <property type="component" value="Unassembled WGS sequence"/>
</dbReference>
<organism evidence="1 2">
    <name type="scientific">Helicobacter fennelliae</name>
    <dbReference type="NCBI Taxonomy" id="215"/>
    <lineage>
        <taxon>Bacteria</taxon>
        <taxon>Pseudomonadati</taxon>
        <taxon>Campylobacterota</taxon>
        <taxon>Epsilonproteobacteria</taxon>
        <taxon>Campylobacterales</taxon>
        <taxon>Helicobacteraceae</taxon>
        <taxon>Helicobacter</taxon>
    </lineage>
</organism>